<accession>A0ABD3XJ74</accession>
<evidence type="ECO:0000256" key="12">
    <source>
        <dbReference type="PIRSR" id="PIRSR608597-3"/>
    </source>
</evidence>
<feature type="disulfide bond" evidence="12">
    <location>
        <begin position="63"/>
        <end position="139"/>
    </location>
</feature>
<gene>
    <name evidence="14" type="ORF">ACJMK2_026317</name>
</gene>
<evidence type="ECO:0000256" key="10">
    <source>
        <dbReference type="ARBA" id="ARBA00023295"/>
    </source>
</evidence>
<dbReference type="GO" id="GO:0005576">
    <property type="term" value="C:extracellular region"/>
    <property type="evidence" value="ECO:0007669"/>
    <property type="project" value="UniProtKB-SubCell"/>
</dbReference>
<evidence type="ECO:0000256" key="11">
    <source>
        <dbReference type="PIRSR" id="PIRSR608597-1"/>
    </source>
</evidence>
<organism evidence="14 15">
    <name type="scientific">Sinanodonta woodiana</name>
    <name type="common">Chinese pond mussel</name>
    <name type="synonym">Anodonta woodiana</name>
    <dbReference type="NCBI Taxonomy" id="1069815"/>
    <lineage>
        <taxon>Eukaryota</taxon>
        <taxon>Metazoa</taxon>
        <taxon>Spiralia</taxon>
        <taxon>Lophotrochozoa</taxon>
        <taxon>Mollusca</taxon>
        <taxon>Bivalvia</taxon>
        <taxon>Autobranchia</taxon>
        <taxon>Heteroconchia</taxon>
        <taxon>Palaeoheterodonta</taxon>
        <taxon>Unionida</taxon>
        <taxon>Unionoidea</taxon>
        <taxon>Unionidae</taxon>
        <taxon>Unioninae</taxon>
        <taxon>Sinanodonta</taxon>
    </lineage>
</organism>
<evidence type="ECO:0000313" key="15">
    <source>
        <dbReference type="Proteomes" id="UP001634394"/>
    </source>
</evidence>
<evidence type="ECO:0000256" key="9">
    <source>
        <dbReference type="ARBA" id="ARBA00023157"/>
    </source>
</evidence>
<dbReference type="AlphaFoldDB" id="A0ABD3XJ74"/>
<keyword evidence="9 12" id="KW-1015">Disulfide bond</keyword>
<feature type="disulfide bond" evidence="12">
    <location>
        <begin position="66"/>
        <end position="170"/>
    </location>
</feature>
<feature type="chain" id="PRO_5044766944" description="lysozyme" evidence="13">
    <location>
        <begin position="30"/>
        <end position="171"/>
    </location>
</feature>
<feature type="disulfide bond" evidence="12">
    <location>
        <begin position="68"/>
        <end position="74"/>
    </location>
</feature>
<dbReference type="Proteomes" id="UP001634394">
    <property type="component" value="Unassembled WGS sequence"/>
</dbReference>
<keyword evidence="6" id="KW-0081">Bacteriolytic enzyme</keyword>
<feature type="active site" description="Proton donor" evidence="11">
    <location>
        <position position="71"/>
    </location>
</feature>
<dbReference type="InterPro" id="IPR023346">
    <property type="entry name" value="Lysozyme-like_dom_sf"/>
</dbReference>
<keyword evidence="5" id="KW-0929">Antimicrobial</keyword>
<dbReference type="SUPFAM" id="SSF53955">
    <property type="entry name" value="Lysozyme-like"/>
    <property type="match status" value="1"/>
</dbReference>
<dbReference type="CDD" id="cd16890">
    <property type="entry name" value="lyz_i"/>
    <property type="match status" value="1"/>
</dbReference>
<sequence>MNSRCYPAKMETSTLCFLVGLLFTPSISAESRQRLHYVVPDRNYSTAIHNVSSLSVGSISDQCLKCICLVESNCLPIGCRMDVSSLSCGYYQIKLPYWTDCGRPGTGWKECADDHSCATTCVINYTAKYRSKTSCPDTCESYARIHNGGPHGCMKSSTIPYWHKVQSKGCS</sequence>
<dbReference type="PANTHER" id="PTHR11195">
    <property type="entry name" value="DESTABILASE-RELATED"/>
    <property type="match status" value="1"/>
</dbReference>
<evidence type="ECO:0000256" key="2">
    <source>
        <dbReference type="ARBA" id="ARBA00004613"/>
    </source>
</evidence>
<evidence type="ECO:0000256" key="3">
    <source>
        <dbReference type="ARBA" id="ARBA00012732"/>
    </source>
</evidence>
<dbReference type="InterPro" id="IPR008597">
    <property type="entry name" value="Invert_lysozyme"/>
</dbReference>
<keyword evidence="7" id="KW-0378">Hydrolase</keyword>
<evidence type="ECO:0000256" key="4">
    <source>
        <dbReference type="ARBA" id="ARBA00022525"/>
    </source>
</evidence>
<feature type="disulfide bond" evidence="12">
    <location>
        <begin position="111"/>
        <end position="117"/>
    </location>
</feature>
<dbReference type="PROSITE" id="PS51909">
    <property type="entry name" value="LYSOZYME_I"/>
    <property type="match status" value="1"/>
</dbReference>
<reference evidence="14 15" key="1">
    <citation type="submission" date="2024-11" db="EMBL/GenBank/DDBJ databases">
        <title>Chromosome-level genome assembly of the freshwater bivalve Anodonta woodiana.</title>
        <authorList>
            <person name="Chen X."/>
        </authorList>
    </citation>
    <scope>NUCLEOTIDE SEQUENCE [LARGE SCALE GENOMIC DNA]</scope>
    <source>
        <strain evidence="14">MN2024</strain>
        <tissue evidence="14">Gills</tissue>
    </source>
</reference>
<dbReference type="FunFam" id="1.10.530.10:FF:000023">
    <property type="entry name" value="Invertebrate-type lysozyme"/>
    <property type="match status" value="1"/>
</dbReference>
<evidence type="ECO:0000256" key="7">
    <source>
        <dbReference type="ARBA" id="ARBA00022801"/>
    </source>
</evidence>
<feature type="disulfide bond" evidence="12">
    <location>
        <begin position="135"/>
        <end position="153"/>
    </location>
</feature>
<dbReference type="PANTHER" id="PTHR11195:SF13">
    <property type="entry name" value="INVERTEBRATE-TYPE LYSOZYME 2-RELATED"/>
    <property type="match status" value="1"/>
</dbReference>
<keyword evidence="8" id="KW-0044">Antibiotic</keyword>
<feature type="disulfide bond" evidence="12">
    <location>
        <begin position="101"/>
        <end position="121"/>
    </location>
</feature>
<evidence type="ECO:0000313" key="14">
    <source>
        <dbReference type="EMBL" id="KAL3886314.1"/>
    </source>
</evidence>
<keyword evidence="13" id="KW-0732">Signal</keyword>
<dbReference type="Pfam" id="PF05497">
    <property type="entry name" value="Destabilase"/>
    <property type="match status" value="1"/>
</dbReference>
<dbReference type="GO" id="GO:0004568">
    <property type="term" value="F:chitinase activity"/>
    <property type="evidence" value="ECO:0007669"/>
    <property type="project" value="UniProtKB-ARBA"/>
</dbReference>
<dbReference type="EC" id="3.2.1.17" evidence="3"/>
<dbReference type="GO" id="GO:0031640">
    <property type="term" value="P:killing of cells of another organism"/>
    <property type="evidence" value="ECO:0007669"/>
    <property type="project" value="UniProtKB-KW"/>
</dbReference>
<comment type="catalytic activity">
    <reaction evidence="1">
        <text>Hydrolysis of (1-&gt;4)-beta-linkages between N-acetylmuramic acid and N-acetyl-D-glucosamine residues in a peptidoglycan and between N-acetyl-D-glucosamine residues in chitodextrins.</text>
        <dbReference type="EC" id="3.2.1.17"/>
    </reaction>
</comment>
<keyword evidence="10" id="KW-0326">Glycosidase</keyword>
<evidence type="ECO:0000256" key="5">
    <source>
        <dbReference type="ARBA" id="ARBA00022529"/>
    </source>
</evidence>
<dbReference type="GO" id="GO:0003796">
    <property type="term" value="F:lysozyme activity"/>
    <property type="evidence" value="ECO:0007669"/>
    <property type="project" value="UniProtKB-EC"/>
</dbReference>
<feature type="disulfide bond" evidence="12">
    <location>
        <begin position="79"/>
        <end position="88"/>
    </location>
</feature>
<evidence type="ECO:0000256" key="1">
    <source>
        <dbReference type="ARBA" id="ARBA00000632"/>
    </source>
</evidence>
<keyword evidence="4" id="KW-0964">Secreted</keyword>
<evidence type="ECO:0000256" key="8">
    <source>
        <dbReference type="ARBA" id="ARBA00023022"/>
    </source>
</evidence>
<comment type="subcellular location">
    <subcellularLocation>
        <location evidence="2">Secreted</location>
    </subcellularLocation>
</comment>
<name>A0ABD3XJ74_SINWO</name>
<proteinExistence type="predicted"/>
<comment type="caution">
    <text evidence="14">The sequence shown here is derived from an EMBL/GenBank/DDBJ whole genome shotgun (WGS) entry which is preliminary data.</text>
</comment>
<protein>
    <recommendedName>
        <fullName evidence="3">lysozyme</fullName>
        <ecNumber evidence="3">3.2.1.17</ecNumber>
    </recommendedName>
</protein>
<feature type="signal peptide" evidence="13">
    <location>
        <begin position="1"/>
        <end position="29"/>
    </location>
</feature>
<dbReference type="EMBL" id="JBJQND010000002">
    <property type="protein sequence ID" value="KAL3886314.1"/>
    <property type="molecule type" value="Genomic_DNA"/>
</dbReference>
<dbReference type="Gene3D" id="1.10.530.10">
    <property type="match status" value="1"/>
</dbReference>
<evidence type="ECO:0000256" key="13">
    <source>
        <dbReference type="SAM" id="SignalP"/>
    </source>
</evidence>
<dbReference type="GO" id="GO:0042742">
    <property type="term" value="P:defense response to bacterium"/>
    <property type="evidence" value="ECO:0007669"/>
    <property type="project" value="UniProtKB-KW"/>
</dbReference>
<feature type="active site" description="Nucleophile" evidence="11">
    <location>
        <position position="82"/>
    </location>
</feature>
<evidence type="ECO:0000256" key="6">
    <source>
        <dbReference type="ARBA" id="ARBA00022638"/>
    </source>
</evidence>
<keyword evidence="15" id="KW-1185">Reference proteome</keyword>